<evidence type="ECO:0000256" key="1">
    <source>
        <dbReference type="SAM" id="Phobius"/>
    </source>
</evidence>
<dbReference type="GO" id="GO:0016810">
    <property type="term" value="F:hydrolase activity, acting on carbon-nitrogen (but not peptide) bonds"/>
    <property type="evidence" value="ECO:0007669"/>
    <property type="project" value="InterPro"/>
</dbReference>
<dbReference type="SUPFAM" id="SSF51556">
    <property type="entry name" value="Metallo-dependent hydrolases"/>
    <property type="match status" value="1"/>
</dbReference>
<keyword evidence="1" id="KW-0812">Transmembrane</keyword>
<evidence type="ECO:0000259" key="2">
    <source>
        <dbReference type="Pfam" id="PF07969"/>
    </source>
</evidence>
<evidence type="ECO:0000313" key="3">
    <source>
        <dbReference type="EMBL" id="SVA32671.1"/>
    </source>
</evidence>
<name>A0A381UY62_9ZZZZ</name>
<gene>
    <name evidence="3" type="ORF">METZ01_LOCUS85525</name>
</gene>
<proteinExistence type="predicted"/>
<dbReference type="AlphaFoldDB" id="A0A381UY62"/>
<dbReference type="InterPro" id="IPR033932">
    <property type="entry name" value="YtcJ-like"/>
</dbReference>
<dbReference type="Gene3D" id="3.20.20.140">
    <property type="entry name" value="Metal-dependent hydrolases"/>
    <property type="match status" value="1"/>
</dbReference>
<reference evidence="3" key="1">
    <citation type="submission" date="2018-05" db="EMBL/GenBank/DDBJ databases">
        <authorList>
            <person name="Lanie J.A."/>
            <person name="Ng W.-L."/>
            <person name="Kazmierczak K.M."/>
            <person name="Andrzejewski T.M."/>
            <person name="Davidsen T.M."/>
            <person name="Wayne K.J."/>
            <person name="Tettelin H."/>
            <person name="Glass J.I."/>
            <person name="Rusch D."/>
            <person name="Podicherti R."/>
            <person name="Tsui H.-C.T."/>
            <person name="Winkler M.E."/>
        </authorList>
    </citation>
    <scope>NUCLEOTIDE SEQUENCE</scope>
</reference>
<dbReference type="InterPro" id="IPR011059">
    <property type="entry name" value="Metal-dep_hydrolase_composite"/>
</dbReference>
<feature type="transmembrane region" description="Helical" evidence="1">
    <location>
        <begin position="7"/>
        <end position="26"/>
    </location>
</feature>
<dbReference type="PANTHER" id="PTHR22642:SF2">
    <property type="entry name" value="PROTEIN LONG AFTER FAR-RED 3"/>
    <property type="match status" value="1"/>
</dbReference>
<feature type="domain" description="Amidohydrolase 3" evidence="2">
    <location>
        <begin position="82"/>
        <end position="555"/>
    </location>
</feature>
<dbReference type="Gene3D" id="2.30.40.10">
    <property type="entry name" value="Urease, subunit C, domain 1"/>
    <property type="match status" value="1"/>
</dbReference>
<protein>
    <recommendedName>
        <fullName evidence="2">Amidohydrolase 3 domain-containing protein</fullName>
    </recommendedName>
</protein>
<dbReference type="InterPro" id="IPR032466">
    <property type="entry name" value="Metal_Hydrolase"/>
</dbReference>
<keyword evidence="1" id="KW-0472">Membrane</keyword>
<organism evidence="3">
    <name type="scientific">marine metagenome</name>
    <dbReference type="NCBI Taxonomy" id="408172"/>
    <lineage>
        <taxon>unclassified sequences</taxon>
        <taxon>metagenomes</taxon>
        <taxon>ecological metagenomes</taxon>
    </lineage>
</organism>
<dbReference type="CDD" id="cd01300">
    <property type="entry name" value="YtcJ_like"/>
    <property type="match status" value="1"/>
</dbReference>
<dbReference type="InterPro" id="IPR013108">
    <property type="entry name" value="Amidohydro_3"/>
</dbReference>
<dbReference type="EMBL" id="UINC01007321">
    <property type="protein sequence ID" value="SVA32671.1"/>
    <property type="molecule type" value="Genomic_DNA"/>
</dbReference>
<dbReference type="Gene3D" id="3.10.310.70">
    <property type="match status" value="1"/>
</dbReference>
<dbReference type="Pfam" id="PF07969">
    <property type="entry name" value="Amidohydro_3"/>
    <property type="match status" value="1"/>
</dbReference>
<accession>A0A381UY62</accession>
<sequence>MISRRDFLISGGSAAIGVAAGALYFGKSGGGVPDLIVHNGLIYTSDQTMPKAEAFAIKGDRFLAVGSNDDILNLASANTIRIDAERMTIVPGFIDAHSHPAGGGVSELVSVNCDLRSIDAIKKAINERAQSTPDGEWITGFKYDDTKVKDGRKLRREDLDEAAPRNPVHIRHRGGHTAWYNSKAFAMAGITAETPDPQHGKFYRRDGKLDGRVAERANYLITKLIPSDITREQRQAGVKLISELMTSSGLTTVHDAGCSRNNMIAYRDANDADEMRFRVYMMISGEELYNDLKESALYTGFGDVKLKIGGVKYGADGSASERTMRMSTPYLGRPNDYGILTMTQEEIHEVVEDAHRNGFQVGIHANGDVTIDMVLNAYERVIKKWPRPDVRHRLEHCSLINPQLLQRIKETRSIPTPFYTYVHYHGNKWVEYGEEKMKSMFAHRSFLDYDIPVAGASDYTPGPYEPLMAIQSMVTRKDFEDRLWGPNQRISVAEALKICTINGAYASYEENLKGSITQGKLADYVMLEEDPHDTEPDNIKKIGIARTVVGGRTVYEA</sequence>
<dbReference type="SUPFAM" id="SSF51338">
    <property type="entry name" value="Composite domain of metallo-dependent hydrolases"/>
    <property type="match status" value="1"/>
</dbReference>
<keyword evidence="1" id="KW-1133">Transmembrane helix</keyword>
<dbReference type="PANTHER" id="PTHR22642">
    <property type="entry name" value="IMIDAZOLONEPROPIONASE"/>
    <property type="match status" value="1"/>
</dbReference>